<gene>
    <name evidence="2" type="ORF">Tdes44962_MAKER03622</name>
</gene>
<dbReference type="AlphaFoldDB" id="A0A9W7W0X8"/>
<feature type="compositionally biased region" description="Gly residues" evidence="1">
    <location>
        <begin position="271"/>
        <end position="283"/>
    </location>
</feature>
<dbReference type="Proteomes" id="UP001138500">
    <property type="component" value="Unassembled WGS sequence"/>
</dbReference>
<reference evidence="2 3" key="1">
    <citation type="journal article" date="2018" name="IMA Fungus">
        <title>IMA Genome-F 10: Nine draft genome sequences of Claviceps purpurea s.lat., including C. arundinis, C. humidiphila, and C. cf. spartinae, pseudomolecules for the pitch canker pathogen Fusarium circinatum, draft genome of Davidsoniella eucalypti, Grosmannia galeiformis, Quambalaria eucalypti, and Teratosphaeria destructans.</title>
        <authorList>
            <person name="Wingfield B.D."/>
            <person name="Liu M."/>
            <person name="Nguyen H.D."/>
            <person name="Lane F.A."/>
            <person name="Morgan S.W."/>
            <person name="De Vos L."/>
            <person name="Wilken P.M."/>
            <person name="Duong T.A."/>
            <person name="Aylward J."/>
            <person name="Coetzee M.P."/>
            <person name="Dadej K."/>
            <person name="De Beer Z.W."/>
            <person name="Findlay W."/>
            <person name="Havenga M."/>
            <person name="Kolarik M."/>
            <person name="Menzies J.G."/>
            <person name="Naidoo K."/>
            <person name="Pochopski O."/>
            <person name="Shoukouhi P."/>
            <person name="Santana Q.C."/>
            <person name="Seifert K.A."/>
            <person name="Soal N."/>
            <person name="Steenkamp E.T."/>
            <person name="Tatham C.T."/>
            <person name="van der Nest M.A."/>
            <person name="Wingfield M.J."/>
        </authorList>
    </citation>
    <scope>NUCLEOTIDE SEQUENCE [LARGE SCALE GENOMIC DNA]</scope>
    <source>
        <strain evidence="2">CMW44962</strain>
    </source>
</reference>
<comment type="caution">
    <text evidence="2">The sequence shown here is derived from an EMBL/GenBank/DDBJ whole genome shotgun (WGS) entry which is preliminary data.</text>
</comment>
<feature type="region of interest" description="Disordered" evidence="1">
    <location>
        <begin position="84"/>
        <end position="146"/>
    </location>
</feature>
<evidence type="ECO:0000256" key="1">
    <source>
        <dbReference type="SAM" id="MobiDB-lite"/>
    </source>
</evidence>
<feature type="region of interest" description="Disordered" evidence="1">
    <location>
        <begin position="186"/>
        <end position="283"/>
    </location>
</feature>
<dbReference type="OrthoDB" id="10421747at2759"/>
<organism evidence="2 3">
    <name type="scientific">Teratosphaeria destructans</name>
    <dbReference type="NCBI Taxonomy" id="418781"/>
    <lineage>
        <taxon>Eukaryota</taxon>
        <taxon>Fungi</taxon>
        <taxon>Dikarya</taxon>
        <taxon>Ascomycota</taxon>
        <taxon>Pezizomycotina</taxon>
        <taxon>Dothideomycetes</taxon>
        <taxon>Dothideomycetidae</taxon>
        <taxon>Mycosphaerellales</taxon>
        <taxon>Teratosphaeriaceae</taxon>
        <taxon>Teratosphaeria</taxon>
    </lineage>
</organism>
<evidence type="ECO:0000313" key="3">
    <source>
        <dbReference type="Proteomes" id="UP001138500"/>
    </source>
</evidence>
<evidence type="ECO:0008006" key="4">
    <source>
        <dbReference type="Google" id="ProtNLM"/>
    </source>
</evidence>
<feature type="compositionally biased region" description="Basic and acidic residues" evidence="1">
    <location>
        <begin position="109"/>
        <end position="121"/>
    </location>
</feature>
<evidence type="ECO:0000313" key="2">
    <source>
        <dbReference type="EMBL" id="KAH9826238.1"/>
    </source>
</evidence>
<reference evidence="2 3" key="2">
    <citation type="journal article" date="2021" name="Curr. Genet.">
        <title>Genetic response to nitrogen starvation in the aggressive Eucalyptus foliar pathogen Teratosphaeria destructans.</title>
        <authorList>
            <person name="Havenga M."/>
            <person name="Wingfield B.D."/>
            <person name="Wingfield M.J."/>
            <person name="Dreyer L.L."/>
            <person name="Roets F."/>
            <person name="Aylward J."/>
        </authorList>
    </citation>
    <scope>NUCLEOTIDE SEQUENCE [LARGE SCALE GENOMIC DNA]</scope>
    <source>
        <strain evidence="2">CMW44962</strain>
    </source>
</reference>
<name>A0A9W7W0X8_9PEZI</name>
<sequence length="283" mass="30312">MEQKENSKTCEPCDSARDRARWELRKTAEQPVTDEEVAPFHCQIGLENGQIINGYTTLIELVDEDERAPGLLCAKCRTFNEQRIPAWGSGGSSSGGGPGMSPKKAGKQPRKDISRNSDHAKGYYTSSSARHPYVAPSGSGSSQRSRNLETEMGDLEIHTGKRAPLALEGRSHRKLAEVPAFDPAIVDDRNSNNAQIGRGAGRGAISLLSTPGAPSRQTPGLSHPAPPAKPLKGKTKTAKADEAAQRDRRPWLSSKTGKREKMSASSDKSWTGGGNTGARGTGR</sequence>
<dbReference type="EMBL" id="RIBY02002012">
    <property type="protein sequence ID" value="KAH9826238.1"/>
    <property type="molecule type" value="Genomic_DNA"/>
</dbReference>
<protein>
    <recommendedName>
        <fullName evidence="4">Stc1 domain-containing protein</fullName>
    </recommendedName>
</protein>
<keyword evidence="3" id="KW-1185">Reference proteome</keyword>
<proteinExistence type="predicted"/>
<feature type="compositionally biased region" description="Basic and acidic residues" evidence="1">
    <location>
        <begin position="238"/>
        <end position="250"/>
    </location>
</feature>
<accession>A0A9W7W0X8</accession>
<feature type="compositionally biased region" description="Gly residues" evidence="1">
    <location>
        <begin position="88"/>
        <end position="99"/>
    </location>
</feature>